<evidence type="ECO:0000313" key="2">
    <source>
        <dbReference type="Proteomes" id="UP001732700"/>
    </source>
</evidence>
<organism evidence="1 2">
    <name type="scientific">Avena sativa</name>
    <name type="common">Oat</name>
    <dbReference type="NCBI Taxonomy" id="4498"/>
    <lineage>
        <taxon>Eukaryota</taxon>
        <taxon>Viridiplantae</taxon>
        <taxon>Streptophyta</taxon>
        <taxon>Embryophyta</taxon>
        <taxon>Tracheophyta</taxon>
        <taxon>Spermatophyta</taxon>
        <taxon>Magnoliopsida</taxon>
        <taxon>Liliopsida</taxon>
        <taxon>Poales</taxon>
        <taxon>Poaceae</taxon>
        <taxon>BOP clade</taxon>
        <taxon>Pooideae</taxon>
        <taxon>Poodae</taxon>
        <taxon>Poeae</taxon>
        <taxon>Poeae Chloroplast Group 1 (Aveneae type)</taxon>
        <taxon>Aveninae</taxon>
        <taxon>Avena</taxon>
    </lineage>
</organism>
<proteinExistence type="predicted"/>
<name>A0ACD5WF01_AVESA</name>
<sequence>MYVNQPQNRPKNQAALPSSNAMMNTVTAYAAVITFVLVVISLLRLLRRPFLGGSKSRSLHLPPSPAALPFLGHLHLLKKPLHATLRRLGARHGPLFLLRLGARKTVVVSSAELATECFTEHDVTFANRPRFPSLLRVTFDGAALATSSYGPYWRSLRRVATVQLLSAHRVGIMSADITREARALARRLSRAAAADLSGAAAVELKRSLYEVSLSAMMETVAQTTTSPAEEGDDYADMSPESREFKRSMDEIVPLVGAANMWDFLPALRWFDVFGVRNKLVAAVTGRDAFLRTLLEAERRRLDNGDDDSEKQSMIAVLLGLQKTEPEMYTDKAIMALCMGMFTGGTETTATTAEWAMSLLLNHPDALSKAQAEMDATVGTSRRLRADDLPRLAYLHCIINETLRLYPPIPAMVPHESSADCTVGGYHVPRGTMLLVNAYAIHRDPAAWERPLDFRPERFEDGKADGLFMMPFGMGRRKCPGEALAMRVLGLVLGTLVQCFDWDRVGGAEVDMGEGGGLTLPKAVPLEAMCRPRTAMAEVLREL</sequence>
<dbReference type="EnsemblPlants" id="AVESA.00010b.r2.4AG0608260.1">
    <property type="protein sequence ID" value="AVESA.00010b.r2.4AG0608260.1.CDS"/>
    <property type="gene ID" value="AVESA.00010b.r2.4AG0608260"/>
</dbReference>
<keyword evidence="2" id="KW-1185">Reference proteome</keyword>
<dbReference type="Proteomes" id="UP001732700">
    <property type="component" value="Chromosome 4A"/>
</dbReference>
<protein>
    <submittedName>
        <fullName evidence="1">Uncharacterized protein</fullName>
    </submittedName>
</protein>
<reference evidence="1" key="1">
    <citation type="submission" date="2021-05" db="EMBL/GenBank/DDBJ databases">
        <authorList>
            <person name="Scholz U."/>
            <person name="Mascher M."/>
            <person name="Fiebig A."/>
        </authorList>
    </citation>
    <scope>NUCLEOTIDE SEQUENCE [LARGE SCALE GENOMIC DNA]</scope>
</reference>
<reference evidence="1" key="2">
    <citation type="submission" date="2025-09" db="UniProtKB">
        <authorList>
            <consortium name="EnsemblPlants"/>
        </authorList>
    </citation>
    <scope>IDENTIFICATION</scope>
</reference>
<accession>A0ACD5WF01</accession>
<evidence type="ECO:0000313" key="1">
    <source>
        <dbReference type="EnsemblPlants" id="AVESA.00010b.r2.4AG0608260.1.CDS"/>
    </source>
</evidence>